<feature type="domain" description="ABC transporter" evidence="6">
    <location>
        <begin position="1"/>
        <end position="226"/>
    </location>
</feature>
<dbReference type="PROSITE" id="PS00211">
    <property type="entry name" value="ABC_TRANSPORTER_1"/>
    <property type="match status" value="1"/>
</dbReference>
<comment type="subcellular location">
    <subcellularLocation>
        <location evidence="1">Cell membrane</location>
        <topology evidence="1">Peripheral membrane protein</topology>
    </subcellularLocation>
</comment>
<dbReference type="Gene3D" id="3.40.50.300">
    <property type="entry name" value="P-loop containing nucleotide triphosphate hydrolases"/>
    <property type="match status" value="1"/>
</dbReference>
<dbReference type="PANTHER" id="PTHR42711:SF17">
    <property type="entry name" value="ABC TRANSPORTER ATP-BINDING PROTEIN"/>
    <property type="match status" value="1"/>
</dbReference>
<proteinExistence type="predicted"/>
<organism evidence="7 8">
    <name type="scientific">Agromyces allii</name>
    <dbReference type="NCBI Taxonomy" id="393607"/>
    <lineage>
        <taxon>Bacteria</taxon>
        <taxon>Bacillati</taxon>
        <taxon>Actinomycetota</taxon>
        <taxon>Actinomycetes</taxon>
        <taxon>Micrococcales</taxon>
        <taxon>Microbacteriaceae</taxon>
        <taxon>Agromyces</taxon>
    </lineage>
</organism>
<dbReference type="PANTHER" id="PTHR42711">
    <property type="entry name" value="ABC TRANSPORTER ATP-BINDING PROTEIN"/>
    <property type="match status" value="1"/>
</dbReference>
<evidence type="ECO:0000259" key="6">
    <source>
        <dbReference type="PROSITE" id="PS50893"/>
    </source>
</evidence>
<sequence>MRIRGLRKVYGGFAAVDGIDLDIHHGETFALLGPNGAGKSTTVEILEGYRSRTAGEVDVLGVDPAHGGRDWKSRLGIVLQSGGETGLLTVREVLRHFAGLYPNPRPVDEVIAAVGLEAKANTRVAKLSGGQQRRVDVALGIVGRPELLFLDEPTTGFDPEARQQFWELIRSLKAEGTTILLTTHYLDEAAQLADRAGVIAAGRLLDVGGIDEIGGEAARVPLVRWTDAAGEPHEERTDEPGLLVASVVAELGREPDGLEIVRPTLEDVYLDLVRSVTAIDGTTVGADDIAGAVGSQEAVA</sequence>
<evidence type="ECO:0000313" key="7">
    <source>
        <dbReference type="EMBL" id="GAA1965118.1"/>
    </source>
</evidence>
<dbReference type="InterPro" id="IPR003593">
    <property type="entry name" value="AAA+_ATPase"/>
</dbReference>
<evidence type="ECO:0000256" key="3">
    <source>
        <dbReference type="ARBA" id="ARBA00022741"/>
    </source>
</evidence>
<dbReference type="Proteomes" id="UP001499954">
    <property type="component" value="Unassembled WGS sequence"/>
</dbReference>
<dbReference type="PROSITE" id="PS50893">
    <property type="entry name" value="ABC_TRANSPORTER_2"/>
    <property type="match status" value="1"/>
</dbReference>
<dbReference type="GO" id="GO:0005524">
    <property type="term" value="F:ATP binding"/>
    <property type="evidence" value="ECO:0007669"/>
    <property type="project" value="UniProtKB-KW"/>
</dbReference>
<protein>
    <submittedName>
        <fullName evidence="7">ABC transporter ATP-binding protein</fullName>
    </submittedName>
</protein>
<evidence type="ECO:0000256" key="2">
    <source>
        <dbReference type="ARBA" id="ARBA00022448"/>
    </source>
</evidence>
<dbReference type="InterPro" id="IPR017871">
    <property type="entry name" value="ABC_transporter-like_CS"/>
</dbReference>
<reference evidence="7 8" key="1">
    <citation type="journal article" date="2019" name="Int. J. Syst. Evol. Microbiol.">
        <title>The Global Catalogue of Microorganisms (GCM) 10K type strain sequencing project: providing services to taxonomists for standard genome sequencing and annotation.</title>
        <authorList>
            <consortium name="The Broad Institute Genomics Platform"/>
            <consortium name="The Broad Institute Genome Sequencing Center for Infectious Disease"/>
            <person name="Wu L."/>
            <person name="Ma J."/>
        </authorList>
    </citation>
    <scope>NUCLEOTIDE SEQUENCE [LARGE SCALE GENOMIC DNA]</scope>
    <source>
        <strain evidence="7 8">JCM 13584</strain>
    </source>
</reference>
<dbReference type="InterPro" id="IPR050763">
    <property type="entry name" value="ABC_transporter_ATP-binding"/>
</dbReference>
<evidence type="ECO:0000256" key="1">
    <source>
        <dbReference type="ARBA" id="ARBA00004202"/>
    </source>
</evidence>
<keyword evidence="3" id="KW-0547">Nucleotide-binding</keyword>
<keyword evidence="2" id="KW-0813">Transport</keyword>
<keyword evidence="8" id="KW-1185">Reference proteome</keyword>
<evidence type="ECO:0000256" key="4">
    <source>
        <dbReference type="ARBA" id="ARBA00022840"/>
    </source>
</evidence>
<dbReference type="InterPro" id="IPR003439">
    <property type="entry name" value="ABC_transporter-like_ATP-bd"/>
</dbReference>
<evidence type="ECO:0000313" key="8">
    <source>
        <dbReference type="Proteomes" id="UP001499954"/>
    </source>
</evidence>
<dbReference type="InterPro" id="IPR027417">
    <property type="entry name" value="P-loop_NTPase"/>
</dbReference>
<name>A0ABN2R7Z6_9MICO</name>
<dbReference type="Pfam" id="PF00005">
    <property type="entry name" value="ABC_tran"/>
    <property type="match status" value="1"/>
</dbReference>
<accession>A0ABN2R7Z6</accession>
<dbReference type="EMBL" id="BAAAMK010000010">
    <property type="protein sequence ID" value="GAA1965118.1"/>
    <property type="molecule type" value="Genomic_DNA"/>
</dbReference>
<dbReference type="SMART" id="SM00382">
    <property type="entry name" value="AAA"/>
    <property type="match status" value="1"/>
</dbReference>
<evidence type="ECO:0000256" key="5">
    <source>
        <dbReference type="ARBA" id="ARBA00023251"/>
    </source>
</evidence>
<keyword evidence="5" id="KW-0046">Antibiotic resistance</keyword>
<keyword evidence="4 7" id="KW-0067">ATP-binding</keyword>
<dbReference type="SUPFAM" id="SSF52540">
    <property type="entry name" value="P-loop containing nucleoside triphosphate hydrolases"/>
    <property type="match status" value="1"/>
</dbReference>
<comment type="caution">
    <text evidence="7">The sequence shown here is derived from an EMBL/GenBank/DDBJ whole genome shotgun (WGS) entry which is preliminary data.</text>
</comment>
<gene>
    <name evidence="7" type="ORF">GCM10009717_34960</name>
</gene>
<dbReference type="CDD" id="cd03230">
    <property type="entry name" value="ABC_DR_subfamily_A"/>
    <property type="match status" value="1"/>
</dbReference>